<dbReference type="EMBL" id="LLXH01009269">
    <property type="protein sequence ID" value="PKC50701.1"/>
    <property type="molecule type" value="Genomic_DNA"/>
</dbReference>
<dbReference type="AlphaFoldDB" id="A0A2N0QI22"/>
<reference evidence="1 2" key="2">
    <citation type="submission" date="2017-10" db="EMBL/GenBank/DDBJ databases">
        <title>Genome analyses suggest a sexual origin of heterokaryosis in a supposedly ancient asexual fungus.</title>
        <authorList>
            <person name="Corradi N."/>
            <person name="Sedzielewska K."/>
            <person name="Noel J."/>
            <person name="Charron P."/>
            <person name="Farinelli L."/>
            <person name="Marton T."/>
            <person name="Kruger M."/>
            <person name="Pelin A."/>
            <person name="Brachmann A."/>
            <person name="Corradi N."/>
        </authorList>
    </citation>
    <scope>NUCLEOTIDE SEQUENCE [LARGE SCALE GENOMIC DNA]</scope>
    <source>
        <strain evidence="1 2">A1</strain>
    </source>
</reference>
<evidence type="ECO:0000313" key="1">
    <source>
        <dbReference type="EMBL" id="PKC50701.1"/>
    </source>
</evidence>
<proteinExistence type="predicted"/>
<gene>
    <name evidence="1" type="ORF">RhiirA1_485583</name>
</gene>
<reference evidence="1 2" key="1">
    <citation type="submission" date="2017-10" db="EMBL/GenBank/DDBJ databases">
        <title>Extensive intraspecific genome diversity in a model arbuscular mycorrhizal fungus.</title>
        <authorList>
            <person name="Chen E.C.H."/>
            <person name="Morin E."/>
            <person name="Baudet D."/>
            <person name="Noel J."/>
            <person name="Ndikumana S."/>
            <person name="Charron P."/>
            <person name="St-Onge C."/>
            <person name="Giorgi J."/>
            <person name="Grigoriev I.V."/>
            <person name="Roux C."/>
            <person name="Martin F.M."/>
            <person name="Corradi N."/>
        </authorList>
    </citation>
    <scope>NUCLEOTIDE SEQUENCE [LARGE SCALE GENOMIC DNA]</scope>
    <source>
        <strain evidence="1 2">A1</strain>
    </source>
</reference>
<evidence type="ECO:0000313" key="2">
    <source>
        <dbReference type="Proteomes" id="UP000232688"/>
    </source>
</evidence>
<protein>
    <submittedName>
        <fullName evidence="1">Uncharacterized protein</fullName>
    </submittedName>
</protein>
<sequence length="70" mass="8350">MSENSWNTSRTIEELAVELGDTCDTIYPIKKILEKTPMNDQFSSFYSKETQERDHFYEKFFIGIQYIMPN</sequence>
<comment type="caution">
    <text evidence="1">The sequence shown here is derived from an EMBL/GenBank/DDBJ whole genome shotgun (WGS) entry which is preliminary data.</text>
</comment>
<dbReference type="Proteomes" id="UP000232688">
    <property type="component" value="Unassembled WGS sequence"/>
</dbReference>
<organism evidence="1 2">
    <name type="scientific">Rhizophagus irregularis</name>
    <dbReference type="NCBI Taxonomy" id="588596"/>
    <lineage>
        <taxon>Eukaryota</taxon>
        <taxon>Fungi</taxon>
        <taxon>Fungi incertae sedis</taxon>
        <taxon>Mucoromycota</taxon>
        <taxon>Glomeromycotina</taxon>
        <taxon>Glomeromycetes</taxon>
        <taxon>Glomerales</taxon>
        <taxon>Glomeraceae</taxon>
        <taxon>Rhizophagus</taxon>
    </lineage>
</organism>
<name>A0A2N0QI22_9GLOM</name>
<dbReference type="VEuPathDB" id="FungiDB:RhiirA1_485583"/>
<accession>A0A2N0QI22</accession>